<keyword evidence="4" id="KW-1003">Cell membrane</keyword>
<dbReference type="AlphaFoldDB" id="A0A7W2M4Z1"/>
<dbReference type="GO" id="GO:0022857">
    <property type="term" value="F:transmembrane transporter activity"/>
    <property type="evidence" value="ECO:0007669"/>
    <property type="project" value="InterPro"/>
</dbReference>
<dbReference type="GO" id="GO:0005886">
    <property type="term" value="C:plasma membrane"/>
    <property type="evidence" value="ECO:0007669"/>
    <property type="project" value="UniProtKB-SubCell"/>
</dbReference>
<feature type="transmembrane region" description="Helical" evidence="8">
    <location>
        <begin position="448"/>
        <end position="468"/>
    </location>
</feature>
<feature type="transmembrane region" description="Helical" evidence="8">
    <location>
        <begin position="141"/>
        <end position="164"/>
    </location>
</feature>
<evidence type="ECO:0000256" key="1">
    <source>
        <dbReference type="ARBA" id="ARBA00004651"/>
    </source>
</evidence>
<keyword evidence="3" id="KW-0813">Transport</keyword>
<keyword evidence="5 8" id="KW-0812">Transmembrane</keyword>
<feature type="transmembrane region" description="Helical" evidence="8">
    <location>
        <begin position="350"/>
        <end position="369"/>
    </location>
</feature>
<dbReference type="PANTHER" id="PTHR30047">
    <property type="entry name" value="HIGH-AFFINITY CHOLINE TRANSPORT PROTEIN-RELATED"/>
    <property type="match status" value="1"/>
</dbReference>
<evidence type="ECO:0000313" key="10">
    <source>
        <dbReference type="Proteomes" id="UP000541857"/>
    </source>
</evidence>
<feature type="transmembrane region" description="Helical" evidence="8">
    <location>
        <begin position="191"/>
        <end position="210"/>
    </location>
</feature>
<evidence type="ECO:0000256" key="6">
    <source>
        <dbReference type="ARBA" id="ARBA00022989"/>
    </source>
</evidence>
<keyword evidence="7 8" id="KW-0472">Membrane</keyword>
<feature type="transmembrane region" description="Helical" evidence="8">
    <location>
        <begin position="408"/>
        <end position="436"/>
    </location>
</feature>
<evidence type="ECO:0000256" key="5">
    <source>
        <dbReference type="ARBA" id="ARBA00022692"/>
    </source>
</evidence>
<name>A0A7W2M4Z1_9FLAO</name>
<evidence type="ECO:0000256" key="4">
    <source>
        <dbReference type="ARBA" id="ARBA00022475"/>
    </source>
</evidence>
<feature type="transmembrane region" description="Helical" evidence="8">
    <location>
        <begin position="230"/>
        <end position="252"/>
    </location>
</feature>
<dbReference type="PROSITE" id="PS01303">
    <property type="entry name" value="BCCT"/>
    <property type="match status" value="1"/>
</dbReference>
<organism evidence="9 10">
    <name type="scientific">Gelidibacter maritimus</name>
    <dbReference type="NCBI Taxonomy" id="2761487"/>
    <lineage>
        <taxon>Bacteria</taxon>
        <taxon>Pseudomonadati</taxon>
        <taxon>Bacteroidota</taxon>
        <taxon>Flavobacteriia</taxon>
        <taxon>Flavobacteriales</taxon>
        <taxon>Flavobacteriaceae</taxon>
        <taxon>Gelidibacter</taxon>
    </lineage>
</organism>
<evidence type="ECO:0000313" key="9">
    <source>
        <dbReference type="EMBL" id="MBA6152814.1"/>
    </source>
</evidence>
<evidence type="ECO:0000256" key="8">
    <source>
        <dbReference type="SAM" id="Phobius"/>
    </source>
</evidence>
<keyword evidence="10" id="KW-1185">Reference proteome</keyword>
<comment type="similarity">
    <text evidence="2">Belongs to the BCCT transporter (TC 2.A.15) family.</text>
</comment>
<evidence type="ECO:0000256" key="7">
    <source>
        <dbReference type="ARBA" id="ARBA00023136"/>
    </source>
</evidence>
<dbReference type="RefSeq" id="WP_182205034.1">
    <property type="nucleotide sequence ID" value="NZ_JACGLT010000005.1"/>
</dbReference>
<proteinExistence type="inferred from homology"/>
<evidence type="ECO:0000256" key="3">
    <source>
        <dbReference type="ARBA" id="ARBA00022448"/>
    </source>
</evidence>
<gene>
    <name evidence="9" type="ORF">H3Z82_08775</name>
</gene>
<comment type="subcellular location">
    <subcellularLocation>
        <location evidence="1">Cell membrane</location>
        <topology evidence="1">Multi-pass membrane protein</topology>
    </subcellularLocation>
</comment>
<sequence>MKKAFFSKITLNKGITIPSLIFITITGVFAGQFPNETNAVLETIKNFIFTNLHWVYVWAVTIFVGFMFYLALSKFGNIRLGNNDSQPEHSFFSWVAMLFAAGMGIGLMYFSVAEPMQHYSSDIFAGDASINKAENAQLYTFFHWGVHAWAIYGIVGLAMSYFTYRYKLPLSLRSCFYPLLKDRIQGGWGNVIDIFALCSTIFGITTTLGFGVVQINSGLVNMNIFPDTSFTYQIIIVCILVGIAILSAVTGVSKGIKILSSINIVVVVLLLLFVVAVGPTTHILGGFTTGIGNYISNFVELTFNTHAYQTDELPWFYDWTILYWAWWISWAPYVGLFIAKISKGRTIRDFVGAVLIIPALFNFIWMTVFGNSAMWIDEFVANGALSNIASNPDILMFSFLEYLPLTEITGYVVIFIITIFFITSADSGIVVMDSIATKNSTESSKLQIVLWGILLAVISLVLLNAGGLPALQSMTLITALPFSVIMLLFIVSLVKALRIDYKYYESGFSMSTNLWSSDSWKDKLNQIVTFKNRAAIDRFINTTVIEAFEELQEVLSQHGIDALIHNHQDPNRIEIEIKYDVLNNFIYGVKNESRDMPEYFIKEKNLPDADIEESFYPLTYFGDTREGYNVTYFSKNELITDVLKHYERFLKLTSEEKNVMFISSNIHRKKVKKIKQKFNT</sequence>
<dbReference type="EMBL" id="JACGLT010000005">
    <property type="protein sequence ID" value="MBA6152814.1"/>
    <property type="molecule type" value="Genomic_DNA"/>
</dbReference>
<evidence type="ECO:0000256" key="2">
    <source>
        <dbReference type="ARBA" id="ARBA00005658"/>
    </source>
</evidence>
<keyword evidence="6 8" id="KW-1133">Transmembrane helix</keyword>
<dbReference type="InterPro" id="IPR000060">
    <property type="entry name" value="BCCT_transptr"/>
</dbReference>
<feature type="transmembrane region" description="Helical" evidence="8">
    <location>
        <begin position="264"/>
        <end position="284"/>
    </location>
</feature>
<feature type="transmembrane region" description="Helical" evidence="8">
    <location>
        <begin position="474"/>
        <end position="494"/>
    </location>
</feature>
<feature type="transmembrane region" description="Helical" evidence="8">
    <location>
        <begin position="321"/>
        <end position="338"/>
    </location>
</feature>
<reference evidence="9 10" key="1">
    <citation type="submission" date="2020-07" db="EMBL/GenBank/DDBJ databases">
        <title>Bacterium isolated from marine sediment.</title>
        <authorList>
            <person name="Shang D."/>
        </authorList>
    </citation>
    <scope>NUCLEOTIDE SEQUENCE [LARGE SCALE GENOMIC DNA]</scope>
    <source>
        <strain evidence="9 10">F6074</strain>
    </source>
</reference>
<dbReference type="Proteomes" id="UP000541857">
    <property type="component" value="Unassembled WGS sequence"/>
</dbReference>
<feature type="transmembrane region" description="Helical" evidence="8">
    <location>
        <begin position="54"/>
        <end position="72"/>
    </location>
</feature>
<comment type="caution">
    <text evidence="9">The sequence shown here is derived from an EMBL/GenBank/DDBJ whole genome shotgun (WGS) entry which is preliminary data.</text>
</comment>
<dbReference type="InterPro" id="IPR018093">
    <property type="entry name" value="BCCT_CS"/>
</dbReference>
<dbReference type="PANTHER" id="PTHR30047:SF7">
    <property type="entry name" value="HIGH-AFFINITY CHOLINE TRANSPORT PROTEIN"/>
    <property type="match status" value="1"/>
</dbReference>
<dbReference type="Pfam" id="PF02028">
    <property type="entry name" value="BCCT"/>
    <property type="match status" value="1"/>
</dbReference>
<dbReference type="NCBIfam" id="TIGR00842">
    <property type="entry name" value="bcct"/>
    <property type="match status" value="1"/>
</dbReference>
<feature type="transmembrane region" description="Helical" evidence="8">
    <location>
        <begin position="92"/>
        <end position="112"/>
    </location>
</feature>
<protein>
    <submittedName>
        <fullName evidence="9">BCCT family transporter</fullName>
    </submittedName>
</protein>
<accession>A0A7W2M4Z1</accession>